<feature type="transmembrane region" description="Helical" evidence="1">
    <location>
        <begin position="179"/>
        <end position="196"/>
    </location>
</feature>
<reference evidence="2 3" key="1">
    <citation type="submission" date="2021-04" db="EMBL/GenBank/DDBJ databases">
        <authorList>
            <person name="Rodrigo-Torres L."/>
            <person name="Arahal R. D."/>
            <person name="Lucena T."/>
        </authorList>
    </citation>
    <scope>NUCLEOTIDE SEQUENCE [LARGE SCALE GENOMIC DNA]</scope>
    <source>
        <strain evidence="2 3">CECT 30171</strain>
    </source>
</reference>
<accession>A0ABN7QTG2</accession>
<feature type="transmembrane region" description="Helical" evidence="1">
    <location>
        <begin position="115"/>
        <end position="134"/>
    </location>
</feature>
<feature type="transmembrane region" description="Helical" evidence="1">
    <location>
        <begin position="468"/>
        <end position="486"/>
    </location>
</feature>
<feature type="transmembrane region" description="Helical" evidence="1">
    <location>
        <begin position="140"/>
        <end position="158"/>
    </location>
</feature>
<proteinExistence type="predicted"/>
<feature type="transmembrane region" description="Helical" evidence="1">
    <location>
        <begin position="443"/>
        <end position="461"/>
    </location>
</feature>
<feature type="transmembrane region" description="Helical" evidence="1">
    <location>
        <begin position="257"/>
        <end position="276"/>
    </location>
</feature>
<dbReference type="RefSeq" id="WP_215219442.1">
    <property type="nucleotide sequence ID" value="NZ_OU015430.1"/>
</dbReference>
<keyword evidence="3" id="KW-1185">Reference proteome</keyword>
<feature type="transmembrane region" description="Helical" evidence="1">
    <location>
        <begin position="327"/>
        <end position="357"/>
    </location>
</feature>
<keyword evidence="1" id="KW-0472">Membrane</keyword>
<dbReference type="EMBL" id="OU015430">
    <property type="protein sequence ID" value="CAG4969183.1"/>
    <property type="molecule type" value="Genomic_DNA"/>
</dbReference>
<keyword evidence="1" id="KW-1133">Transmembrane helix</keyword>
<evidence type="ECO:0000313" key="3">
    <source>
        <dbReference type="Proteomes" id="UP000680116"/>
    </source>
</evidence>
<organism evidence="2 3">
    <name type="scientific">Novilysobacter luteus</name>
    <dbReference type="NCBI Taxonomy" id="2822368"/>
    <lineage>
        <taxon>Bacteria</taxon>
        <taxon>Pseudomonadati</taxon>
        <taxon>Pseudomonadota</taxon>
        <taxon>Gammaproteobacteria</taxon>
        <taxon>Lysobacterales</taxon>
        <taxon>Lysobacteraceae</taxon>
        <taxon>Novilysobacter</taxon>
    </lineage>
</organism>
<evidence type="ECO:0000256" key="1">
    <source>
        <dbReference type="SAM" id="Phobius"/>
    </source>
</evidence>
<evidence type="ECO:0008006" key="4">
    <source>
        <dbReference type="Google" id="ProtNLM"/>
    </source>
</evidence>
<feature type="transmembrane region" description="Helical" evidence="1">
    <location>
        <begin position="369"/>
        <end position="389"/>
    </location>
</feature>
<name>A0ABN7QTG2_9GAMM</name>
<sequence length="671" mass="71407">MPTLSPTHATRRHILLEGLIWSGPLACLLGLVAHRSWQVLPWGRFGESLLLAGLVALVAWPLRAWRQWPWAYALAAVWLLVFVALTGPVPALAGVLLFVAAMAFGSRLAGTGHPVLAVSSGLAVLSAVLGWLISLPVHRWWVYLPALLLVVYLGRGALRLQAAQCAAAWRDAVAASPRAAGWAVVALGLGSAAAWLPTMQYDDLAYHLGLPWQLLVNGRYALDPTHQVWALAPWAGDVLQAVAQVVSGAEARSAVNLGWLLATAAGLWQVGALVGLQPWARWATLALFATLPMTAGLLGGMQTEGPATAAMVALAVVVLDPTVKRRLLVASLLFGLLVALKPLHGIAAAPLLAWGVARGIGRGAGPGGWALALLSMLVVALPSYAQAWWVSGNPVLPLFNGWFESGYFPAVDFDDPRWQAGLSPLLPWQLTFDTDRYLEGWDGGAGFVLIALAGAWLAGLLERRGRGLAICAGLAVVLPLLPLQYARYVHPGMVLLLPAAALAVQAWLVPRRAAALLVGLCVLDLAFQANAQWLLHTGGVKRSLLGLGNDTALFEERAPERVLIARIREQAPPDAVVLLLSNPFHAELAGRGRTVDWYAPVLQADAARADQDPSGAEWQALLRRHRISEVVLDPATTSPARHAGLQRAGAAPRASAAPLEWWHVPARSGSE</sequence>
<feature type="transmembrane region" description="Helical" evidence="1">
    <location>
        <begin position="14"/>
        <end position="33"/>
    </location>
</feature>
<keyword evidence="1" id="KW-0812">Transmembrane</keyword>
<protein>
    <recommendedName>
        <fullName evidence="4">Glycosyltransferase RgtA/B/C/D-like domain-containing protein</fullName>
    </recommendedName>
</protein>
<feature type="transmembrane region" description="Helical" evidence="1">
    <location>
        <begin position="45"/>
        <end position="64"/>
    </location>
</feature>
<evidence type="ECO:0000313" key="2">
    <source>
        <dbReference type="EMBL" id="CAG4969183.1"/>
    </source>
</evidence>
<gene>
    <name evidence="2" type="ORF">LYB30171_00436</name>
</gene>
<dbReference type="Proteomes" id="UP000680116">
    <property type="component" value="Chromosome"/>
</dbReference>
<feature type="transmembrane region" description="Helical" evidence="1">
    <location>
        <begin position="70"/>
        <end position="103"/>
    </location>
</feature>